<reference evidence="2" key="1">
    <citation type="journal article" name="BMC Genomics">
        <title>Long-read sequencing and de novo genome assembly of marine medaka (Oryzias melastigma).</title>
        <authorList>
            <person name="Liang P."/>
            <person name="Saqib H.S.A."/>
            <person name="Ni X."/>
            <person name="Shen Y."/>
        </authorList>
    </citation>
    <scope>NUCLEOTIDE SEQUENCE</scope>
    <source>
        <strain evidence="2">Bigg-433</strain>
    </source>
</reference>
<sequence length="211" mass="22291">MRCFKVCICALSRACSVKLTPEPQEAAPQLVRKCSGLVTRRCASVLRAAAVSHEFPAWWVHACVNASKAVIRAVKFDAGGELSDPSKHPRMVVGACARGDSFDANSSRGSAGARLGPGAGSGAAPAGIGRAAQTSAGRLRLSCEAAQEQRVCFLRRKMPPQTQVSGKAELPGVFCLQIFDLISQSRAGCSPSFDHVHACTRLLKAPADFRL</sequence>
<organism evidence="2 3">
    <name type="scientific">Oryzias melastigma</name>
    <name type="common">Marine medaka</name>
    <dbReference type="NCBI Taxonomy" id="30732"/>
    <lineage>
        <taxon>Eukaryota</taxon>
        <taxon>Metazoa</taxon>
        <taxon>Chordata</taxon>
        <taxon>Craniata</taxon>
        <taxon>Vertebrata</taxon>
        <taxon>Euteleostomi</taxon>
        <taxon>Actinopterygii</taxon>
        <taxon>Neopterygii</taxon>
        <taxon>Teleostei</taxon>
        <taxon>Neoteleostei</taxon>
        <taxon>Acanthomorphata</taxon>
        <taxon>Ovalentaria</taxon>
        <taxon>Atherinomorphae</taxon>
        <taxon>Beloniformes</taxon>
        <taxon>Adrianichthyidae</taxon>
        <taxon>Oryziinae</taxon>
        <taxon>Oryzias</taxon>
    </lineage>
</organism>
<evidence type="ECO:0000313" key="3">
    <source>
        <dbReference type="Proteomes" id="UP000646548"/>
    </source>
</evidence>
<gene>
    <name evidence="2" type="ORF">FQA47_016513</name>
</gene>
<protein>
    <submittedName>
        <fullName evidence="2">Uncharacterized protein</fullName>
    </submittedName>
</protein>
<dbReference type="EMBL" id="WKFB01000585">
    <property type="protein sequence ID" value="KAF6719585.1"/>
    <property type="molecule type" value="Genomic_DNA"/>
</dbReference>
<proteinExistence type="predicted"/>
<evidence type="ECO:0000313" key="2">
    <source>
        <dbReference type="EMBL" id="KAF6719585.1"/>
    </source>
</evidence>
<name>A0A834EZK5_ORYME</name>
<accession>A0A834EZK5</accession>
<evidence type="ECO:0000256" key="1">
    <source>
        <dbReference type="SAM" id="MobiDB-lite"/>
    </source>
</evidence>
<dbReference type="AlphaFoldDB" id="A0A834EZK5"/>
<feature type="region of interest" description="Disordered" evidence="1">
    <location>
        <begin position="107"/>
        <end position="127"/>
    </location>
</feature>
<comment type="caution">
    <text evidence="2">The sequence shown here is derived from an EMBL/GenBank/DDBJ whole genome shotgun (WGS) entry which is preliminary data.</text>
</comment>
<dbReference type="Proteomes" id="UP000646548">
    <property type="component" value="Unassembled WGS sequence"/>
</dbReference>